<proteinExistence type="inferred from homology"/>
<dbReference type="RefSeq" id="WP_002492534.1">
    <property type="nucleotide sequence ID" value="NZ_AP021848.1"/>
</dbReference>
<dbReference type="GeneID" id="58091249"/>
<dbReference type="PANTHER" id="PTHR45237:SF2">
    <property type="entry name" value="POSSIBLE PARA-NITROBENZYL ESTERASE"/>
    <property type="match status" value="1"/>
</dbReference>
<name>A0A4Q9WFB0_STALU</name>
<gene>
    <name evidence="5" type="ORF">EQ812_01510</name>
</gene>
<dbReference type="InterPro" id="IPR019819">
    <property type="entry name" value="Carboxylesterase_B_CS"/>
</dbReference>
<dbReference type="InterPro" id="IPR019826">
    <property type="entry name" value="Carboxylesterase_B_AS"/>
</dbReference>
<keyword evidence="2 3" id="KW-0378">Hydrolase</keyword>
<dbReference type="Proteomes" id="UP000293637">
    <property type="component" value="Unassembled WGS sequence"/>
</dbReference>
<evidence type="ECO:0000256" key="2">
    <source>
        <dbReference type="ARBA" id="ARBA00022801"/>
    </source>
</evidence>
<dbReference type="InterPro" id="IPR002018">
    <property type="entry name" value="CarbesteraseB"/>
</dbReference>
<dbReference type="Pfam" id="PF00135">
    <property type="entry name" value="COesterase"/>
    <property type="match status" value="1"/>
</dbReference>
<reference evidence="5 6" key="1">
    <citation type="journal article" date="2019" name="Sci. Transl. Med.">
        <title>Quorum sensing between bacterial species on the skin protects against epidermal injury in atopic dermatitis.</title>
        <authorList>
            <person name="Williams M.R."/>
        </authorList>
    </citation>
    <scope>NUCLEOTIDE SEQUENCE [LARGE SCALE GENOMIC DNA]</scope>
    <source>
        <strain evidence="5 6">E7</strain>
    </source>
</reference>
<dbReference type="Gene3D" id="3.40.50.1820">
    <property type="entry name" value="alpha/beta hydrolase"/>
    <property type="match status" value="1"/>
</dbReference>
<dbReference type="AlphaFoldDB" id="A0A4Q9WFB0"/>
<dbReference type="PANTHER" id="PTHR45237">
    <property type="entry name" value="POSSIBLE PARA-NITROBENZYL ESTERASE"/>
    <property type="match status" value="1"/>
</dbReference>
<dbReference type="SUPFAM" id="SSF53474">
    <property type="entry name" value="alpha/beta-Hydrolases"/>
    <property type="match status" value="1"/>
</dbReference>
<comment type="similarity">
    <text evidence="1 3">Belongs to the type-B carboxylesterase/lipase family.</text>
</comment>
<organism evidence="5 6">
    <name type="scientific">Staphylococcus lugdunensis</name>
    <dbReference type="NCBI Taxonomy" id="28035"/>
    <lineage>
        <taxon>Bacteria</taxon>
        <taxon>Bacillati</taxon>
        <taxon>Bacillota</taxon>
        <taxon>Bacilli</taxon>
        <taxon>Bacillales</taxon>
        <taxon>Staphylococcaceae</taxon>
        <taxon>Staphylococcus</taxon>
    </lineage>
</organism>
<evidence type="ECO:0000313" key="6">
    <source>
        <dbReference type="Proteomes" id="UP000293637"/>
    </source>
</evidence>
<accession>A0A4Q9WFB0</accession>
<feature type="domain" description="Carboxylesterase type B" evidence="4">
    <location>
        <begin position="3"/>
        <end position="438"/>
    </location>
</feature>
<evidence type="ECO:0000256" key="3">
    <source>
        <dbReference type="RuleBase" id="RU361235"/>
    </source>
</evidence>
<dbReference type="PROSITE" id="PS00941">
    <property type="entry name" value="CARBOXYLESTERASE_B_2"/>
    <property type="match status" value="1"/>
</dbReference>
<evidence type="ECO:0000256" key="1">
    <source>
        <dbReference type="ARBA" id="ARBA00005964"/>
    </source>
</evidence>
<dbReference type="PROSITE" id="PS00122">
    <property type="entry name" value="CARBOXYLESTERASE_B_1"/>
    <property type="match status" value="1"/>
</dbReference>
<protein>
    <recommendedName>
        <fullName evidence="3">Carboxylic ester hydrolase</fullName>
        <ecNumber evidence="3">3.1.1.-</ecNumber>
    </recommendedName>
</protein>
<dbReference type="GO" id="GO:0016787">
    <property type="term" value="F:hydrolase activity"/>
    <property type="evidence" value="ECO:0007669"/>
    <property type="project" value="UniProtKB-KW"/>
</dbReference>
<sequence length="449" mass="51068">MVIVKTAGGAIEGTTSDGIDCFLGIPYAHAPIGSMRFKHAQLKTSWSSPYQAMRVQAIPPQPQNKLETFFSSTPRSFVQDEDCLYLNIWRQANDNYLKPVIIYFYGGGFINGHGTAELYTPEHIVEQEDVIVVTFNYRLGALGYLDWSYFNANYDKNNGLSDQLAALKWVHTFIDSFGGDPNNVTLMGQSAGSMSIMALMQMPLAVTYFKQVILLSGTLKLDSADVGTTKARHFKQLMEQRYGHHDITLLHSSQLLQLMDDDEQARGKSKGLELIYAPIATSDMSLPLQNNRKPMLVCTTHDEGDIYITGEEHKLTPRRFTEVMALYDIYVKPHDVQSAVQQSQIITYSYFLAPALHFLKHFSTTNQAWLARFDWCIPLHHDYGSAYHILDVIFWFGKMDILAAHQVSQLTHARRLSRQMIRDLAQFARTGTCHWQPYSATHQQPYVYK</sequence>
<comment type="caution">
    <text evidence="5">The sequence shown here is derived from an EMBL/GenBank/DDBJ whole genome shotgun (WGS) entry which is preliminary data.</text>
</comment>
<dbReference type="InterPro" id="IPR029058">
    <property type="entry name" value="AB_hydrolase_fold"/>
</dbReference>
<dbReference type="EC" id="3.1.1.-" evidence="3"/>
<dbReference type="EMBL" id="SCHB01000001">
    <property type="protein sequence ID" value="TBW73507.1"/>
    <property type="molecule type" value="Genomic_DNA"/>
</dbReference>
<evidence type="ECO:0000259" key="4">
    <source>
        <dbReference type="Pfam" id="PF00135"/>
    </source>
</evidence>
<evidence type="ECO:0000313" key="5">
    <source>
        <dbReference type="EMBL" id="TBW73507.1"/>
    </source>
</evidence>